<gene>
    <name evidence="2" type="ORF">BJ980_001904</name>
</gene>
<dbReference type="Gene3D" id="3.40.50.300">
    <property type="entry name" value="P-loop containing nucleotide triphosphate hydrolases"/>
    <property type="match status" value="1"/>
</dbReference>
<dbReference type="AlphaFoldDB" id="A0A7Y9S0N1"/>
<dbReference type="Pfam" id="PF26563">
    <property type="entry name" value="Rv3660c_N"/>
    <property type="match status" value="1"/>
</dbReference>
<dbReference type="RefSeq" id="WP_179502081.1">
    <property type="nucleotide sequence ID" value="NZ_JACCAA010000001.1"/>
</dbReference>
<comment type="caution">
    <text evidence="2">The sequence shown here is derived from an EMBL/GenBank/DDBJ whole genome shotgun (WGS) entry which is preliminary data.</text>
</comment>
<proteinExistence type="predicted"/>
<protein>
    <submittedName>
        <fullName evidence="2">Secretion/DNA translocation related CpaE-like protein</fullName>
    </submittedName>
</protein>
<feature type="domain" description="Rv3660c-like CheY-like N-terminal" evidence="1">
    <location>
        <begin position="7"/>
        <end position="111"/>
    </location>
</feature>
<dbReference type="EMBL" id="JACCAA010000001">
    <property type="protein sequence ID" value="NYG58981.1"/>
    <property type="molecule type" value="Genomic_DNA"/>
</dbReference>
<name>A0A7Y9S0N1_9ACTN</name>
<dbReference type="InterPro" id="IPR027417">
    <property type="entry name" value="P-loop_NTPase"/>
</dbReference>
<dbReference type="SUPFAM" id="SSF52540">
    <property type="entry name" value="P-loop containing nucleoside triphosphate hydrolases"/>
    <property type="match status" value="1"/>
</dbReference>
<evidence type="ECO:0000259" key="1">
    <source>
        <dbReference type="Pfam" id="PF26563"/>
    </source>
</evidence>
<keyword evidence="3" id="KW-1185">Reference proteome</keyword>
<dbReference type="NCBIfam" id="TIGR03815">
    <property type="entry name" value="CpaE_hom_Actino"/>
    <property type="match status" value="1"/>
</dbReference>
<dbReference type="Proteomes" id="UP000540656">
    <property type="component" value="Unassembled WGS sequence"/>
</dbReference>
<organism evidence="2 3">
    <name type="scientific">Nocardioides daedukensis</name>
    <dbReference type="NCBI Taxonomy" id="634462"/>
    <lineage>
        <taxon>Bacteria</taxon>
        <taxon>Bacillati</taxon>
        <taxon>Actinomycetota</taxon>
        <taxon>Actinomycetes</taxon>
        <taxon>Propionibacteriales</taxon>
        <taxon>Nocardioidaceae</taxon>
        <taxon>Nocardioides</taxon>
    </lineage>
</organism>
<evidence type="ECO:0000313" key="2">
    <source>
        <dbReference type="EMBL" id="NYG58981.1"/>
    </source>
</evidence>
<sequence length="353" mass="36617">MTNPLIITRDQTLLDELARLAAAAGVAPDVVTEPAQALRSWSSAPVVLVGADLAGELAAIEPGRRQGLHLVGWGRLPDDIFRVAMSLGIDNVAELPRSDSWVLEVLAESDERIADDAITIGVVGGSGGAGATTFACALAQVASWRWPSCLMDVDPMGPGADAVLGLERIDGIRWDALQQSTGRLGARAFRDSLPALGDLRVLAWGPGTTGGAQPFAVRSALAAAVRGHRLVVLDLPRTPDALTEELMARCQTLVVLTRATVPGLASSARFVARALQSGPLWQVVRGSGVEASEAARAVGAPVLTAMPDQRGLDESIDLGKGPLKSKRCVLARAALDVLASCGPEAVRSDSAAA</sequence>
<accession>A0A7Y9S0N1</accession>
<dbReference type="InterPro" id="IPR022521">
    <property type="entry name" value="Rv3660c"/>
</dbReference>
<reference evidence="2 3" key="1">
    <citation type="submission" date="2020-07" db="EMBL/GenBank/DDBJ databases">
        <title>Sequencing the genomes of 1000 actinobacteria strains.</title>
        <authorList>
            <person name="Klenk H.-P."/>
        </authorList>
    </citation>
    <scope>NUCLEOTIDE SEQUENCE [LARGE SCALE GENOMIC DNA]</scope>
    <source>
        <strain evidence="2 3">DSM 23819</strain>
    </source>
</reference>
<evidence type="ECO:0000313" key="3">
    <source>
        <dbReference type="Proteomes" id="UP000540656"/>
    </source>
</evidence>
<dbReference type="InterPro" id="IPR059050">
    <property type="entry name" value="Rv3660c_N"/>
</dbReference>